<dbReference type="GO" id="GO:0046914">
    <property type="term" value="F:transition metal ion binding"/>
    <property type="evidence" value="ECO:0007669"/>
    <property type="project" value="InterPro"/>
</dbReference>
<dbReference type="SUPFAM" id="SSF50037">
    <property type="entry name" value="C-terminal domain of transcriptional repressors"/>
    <property type="match status" value="1"/>
</dbReference>
<organism evidence="4 5">
    <name type="scientific">Nitrospirillum iridis</name>
    <dbReference type="NCBI Taxonomy" id="765888"/>
    <lineage>
        <taxon>Bacteria</taxon>
        <taxon>Pseudomonadati</taxon>
        <taxon>Pseudomonadota</taxon>
        <taxon>Alphaproteobacteria</taxon>
        <taxon>Rhodospirillales</taxon>
        <taxon>Azospirillaceae</taxon>
        <taxon>Nitrospirillum</taxon>
    </lineage>
</organism>
<evidence type="ECO:0000256" key="1">
    <source>
        <dbReference type="ARBA" id="ARBA00023004"/>
    </source>
</evidence>
<protein>
    <submittedName>
        <fullName evidence="4">Ferrous iron transport protein A</fullName>
    </submittedName>
</protein>
<dbReference type="InterPro" id="IPR052713">
    <property type="entry name" value="FeoA"/>
</dbReference>
<feature type="domain" description="Ferrous iron transporter FeoA-like" evidence="3">
    <location>
        <begin position="26"/>
        <end position="108"/>
    </location>
</feature>
<gene>
    <name evidence="4" type="ORF">FHS74_003124</name>
</gene>
<accession>A0A7X0B1P4</accession>
<dbReference type="EMBL" id="JACIIZ010000008">
    <property type="protein sequence ID" value="MBB6252564.1"/>
    <property type="molecule type" value="Genomic_DNA"/>
</dbReference>
<dbReference type="PANTHER" id="PTHR42954:SF2">
    <property type="entry name" value="FE(2+) TRANSPORT PROTEIN A"/>
    <property type="match status" value="1"/>
</dbReference>
<comment type="caution">
    <text evidence="4">The sequence shown here is derived from an EMBL/GenBank/DDBJ whole genome shotgun (WGS) entry which is preliminary data.</text>
</comment>
<dbReference type="PANTHER" id="PTHR42954">
    <property type="entry name" value="FE(2+) TRANSPORT PROTEIN A"/>
    <property type="match status" value="1"/>
</dbReference>
<dbReference type="SMART" id="SM00899">
    <property type="entry name" value="FeoA"/>
    <property type="match status" value="1"/>
</dbReference>
<evidence type="ECO:0000259" key="3">
    <source>
        <dbReference type="SMART" id="SM00899"/>
    </source>
</evidence>
<proteinExistence type="predicted"/>
<reference evidence="4 5" key="1">
    <citation type="submission" date="2020-08" db="EMBL/GenBank/DDBJ databases">
        <title>Genomic Encyclopedia of Type Strains, Phase IV (KMG-IV): sequencing the most valuable type-strain genomes for metagenomic binning, comparative biology and taxonomic classification.</title>
        <authorList>
            <person name="Goeker M."/>
        </authorList>
    </citation>
    <scope>NUCLEOTIDE SEQUENCE [LARGE SCALE GENOMIC DNA]</scope>
    <source>
        <strain evidence="4 5">DSM 22198</strain>
    </source>
</reference>
<evidence type="ECO:0000313" key="4">
    <source>
        <dbReference type="EMBL" id="MBB6252564.1"/>
    </source>
</evidence>
<keyword evidence="5" id="KW-1185">Reference proteome</keyword>
<sequence>MHISSRPAAAPAVPDTGRTTLPADARPLSRAAKGEVGRVVRVGLDGVIHDSLNPEELERRLLEIGFVEGARVEILHEGLFGRDPIAVRVDDMRVALRRREAEAILITRWQPDGASPAGAALHVIAEDTRP</sequence>
<dbReference type="InterPro" id="IPR038157">
    <property type="entry name" value="FeoA_core_dom"/>
</dbReference>
<dbReference type="AlphaFoldDB" id="A0A7X0B1P4"/>
<name>A0A7X0B1P4_9PROT</name>
<feature type="region of interest" description="Disordered" evidence="2">
    <location>
        <begin position="1"/>
        <end position="28"/>
    </location>
</feature>
<dbReference type="RefSeq" id="WP_184802095.1">
    <property type="nucleotide sequence ID" value="NZ_JACIIZ010000008.1"/>
</dbReference>
<keyword evidence="1" id="KW-0408">Iron</keyword>
<dbReference type="InterPro" id="IPR008988">
    <property type="entry name" value="Transcriptional_repressor_C"/>
</dbReference>
<evidence type="ECO:0000256" key="2">
    <source>
        <dbReference type="SAM" id="MobiDB-lite"/>
    </source>
</evidence>
<dbReference type="Pfam" id="PF04023">
    <property type="entry name" value="FeoA"/>
    <property type="match status" value="1"/>
</dbReference>
<dbReference type="Proteomes" id="UP000539175">
    <property type="component" value="Unassembled WGS sequence"/>
</dbReference>
<dbReference type="Gene3D" id="2.30.30.90">
    <property type="match status" value="1"/>
</dbReference>
<dbReference type="InterPro" id="IPR007167">
    <property type="entry name" value="Fe-transptr_FeoA-like"/>
</dbReference>
<evidence type="ECO:0000313" key="5">
    <source>
        <dbReference type="Proteomes" id="UP000539175"/>
    </source>
</evidence>